<protein>
    <recommendedName>
        <fullName evidence="1">Oligogalacturonate lyase domain-containing protein</fullName>
    </recommendedName>
</protein>
<dbReference type="EMBL" id="MDBO01000052">
    <property type="protein sequence ID" value="PMP12854.1"/>
    <property type="molecule type" value="Genomic_DNA"/>
</dbReference>
<dbReference type="InterPro" id="IPR027946">
    <property type="entry name" value="Ogl_dom"/>
</dbReference>
<name>A0AAP8MXW6_9VIBR</name>
<dbReference type="Proteomes" id="UP000235611">
    <property type="component" value="Unassembled WGS sequence"/>
</dbReference>
<dbReference type="InterPro" id="IPR015943">
    <property type="entry name" value="WD40/YVTN_repeat-like_dom_sf"/>
</dbReference>
<dbReference type="Gene3D" id="2.130.10.10">
    <property type="entry name" value="YVTN repeat-like/Quinoprotein amine dehydrogenase"/>
    <property type="match status" value="1"/>
</dbReference>
<organism evidence="2 3">
    <name type="scientific">Vibrio breoganii</name>
    <dbReference type="NCBI Taxonomy" id="553239"/>
    <lineage>
        <taxon>Bacteria</taxon>
        <taxon>Pseudomonadati</taxon>
        <taxon>Pseudomonadota</taxon>
        <taxon>Gammaproteobacteria</taxon>
        <taxon>Vibrionales</taxon>
        <taxon>Vibrionaceae</taxon>
        <taxon>Vibrio</taxon>
    </lineage>
</organism>
<evidence type="ECO:0000259" key="1">
    <source>
        <dbReference type="Pfam" id="PF14583"/>
    </source>
</evidence>
<dbReference type="GO" id="GO:0047487">
    <property type="term" value="F:oligogalacturonide lyase activity"/>
    <property type="evidence" value="ECO:0007669"/>
    <property type="project" value="InterPro"/>
</dbReference>
<dbReference type="GO" id="GO:0045490">
    <property type="term" value="P:pectin catabolic process"/>
    <property type="evidence" value="ECO:0007669"/>
    <property type="project" value="InterPro"/>
</dbReference>
<dbReference type="Pfam" id="PF14583">
    <property type="entry name" value="Pectate_lyase22"/>
    <property type="match status" value="1"/>
</dbReference>
<accession>A0AAP8MXW6</accession>
<sequence length="109" mass="12000">MVMPPCSHLMSNFDGSLMVGDGCDAPVDVADAESYNIENDPFLYIMNTKKKTFAKLAKHSTSWDVLDGDRQITHPHPSFTPNDEGVLFTSDFEGAPALYISEVPAEYKA</sequence>
<feature type="domain" description="Oligogalacturonate lyase" evidence="1">
    <location>
        <begin position="3"/>
        <end position="105"/>
    </location>
</feature>
<gene>
    <name evidence="2" type="ORF">BCS93_06165</name>
</gene>
<evidence type="ECO:0000313" key="3">
    <source>
        <dbReference type="Proteomes" id="UP000235611"/>
    </source>
</evidence>
<evidence type="ECO:0000313" key="2">
    <source>
        <dbReference type="EMBL" id="PMP12854.1"/>
    </source>
</evidence>
<reference evidence="3" key="1">
    <citation type="submission" date="2016-07" db="EMBL/GenBank/DDBJ databases">
        <title>Nontailed viruses are major unrecognized killers of bacteria in the ocean.</title>
        <authorList>
            <person name="Kauffman K."/>
            <person name="Hussain F."/>
            <person name="Yang J."/>
            <person name="Arevalo P."/>
            <person name="Brown J."/>
            <person name="Cutler M."/>
            <person name="Kelly L."/>
            <person name="Polz M.F."/>
        </authorList>
    </citation>
    <scope>NUCLEOTIDE SEQUENCE [LARGE SCALE GENOMIC DNA]</scope>
    <source>
        <strain evidence="3">10N.222.49.A5</strain>
    </source>
</reference>
<comment type="caution">
    <text evidence="2">The sequence shown here is derived from an EMBL/GenBank/DDBJ whole genome shotgun (WGS) entry which is preliminary data.</text>
</comment>
<dbReference type="AlphaFoldDB" id="A0AAP8MXW6"/>
<proteinExistence type="predicted"/>